<dbReference type="EMBL" id="JAGRRH010000006">
    <property type="protein sequence ID" value="KAG7368361.1"/>
    <property type="molecule type" value="Genomic_DNA"/>
</dbReference>
<keyword evidence="4" id="KW-1185">Reference proteome</keyword>
<feature type="region of interest" description="Disordered" evidence="1">
    <location>
        <begin position="99"/>
        <end position="122"/>
    </location>
</feature>
<gene>
    <name evidence="3" type="ORF">IV203_031104</name>
</gene>
<dbReference type="Proteomes" id="UP000693970">
    <property type="component" value="Unassembled WGS sequence"/>
</dbReference>
<keyword evidence="2" id="KW-0472">Membrane</keyword>
<evidence type="ECO:0000313" key="3">
    <source>
        <dbReference type="EMBL" id="KAG7368361.1"/>
    </source>
</evidence>
<dbReference type="OrthoDB" id="1920326at2759"/>
<sequence length="763" mass="86626">MIQKDIHQLLVFFVYQNCPIREHNSAAQVLPVNQVAVDAREGKSSVFDSDDAHQFAMEDEMPPEIIKLKDPPPTAPPVVEFIEWEGGIELAPIVPDFDDEAEDLDDDVDDDARSRASGTRGGPSMMKLVMQAILARLREELTRTRRRAATPPDLTMHKTGIEMGDAQISERRHRHNLDMAQRVYRDFPNVGHYDTWKMDVLQKLVEQNTGKLLFPGWACVSDYFETDESFVTVPMHTSDLHDKLLRKVQQLEEIGGYNPWLSSDVKCICKSWGVPLPFLPVIRRGECRLFSMLMLNDLQKFDDNRMAHLWIEHVNGRDIFPKLLVQLKKYHRYWERNRRIQDAMDRAKSDIELLNSYLTKSVPLELEAGYNVDDTAGDAIAELDGEVGLGGRKTGNDLGREHQHVEVRPPAQHRNAVGNSNMVSLSLQELMLRNQMAMFASYMRRNLQAPNFPAAMPLPLPVNRKRPADALPITVAGETIAAMTGFIRDLHREKRRTRGKGKRTRQPPTCVYCRDSSDPEVRNSVKKCPGRWPRAKMEPYKPLISRIANANCLSYTSDIVYYYDKKTVIRGISSNTRTTENSNTITETTTYTPTRSTYIDQHEIQIFHEKQHVGEFALVGPQGSRIKVDSAKCPVFEIGSTEKLHETVVRNGCDSSGCTLRIDSNPNFEYHVNKALPTPHRKAHFEIKEKWAHFGDDQMFTVYGSARKENGDIVVGNMKTCLGERMIVSDWSIQTNDRVFLGFGIGCSLLALALLIPGLVLVL</sequence>
<evidence type="ECO:0000313" key="4">
    <source>
        <dbReference type="Proteomes" id="UP000693970"/>
    </source>
</evidence>
<reference evidence="3" key="2">
    <citation type="submission" date="2021-04" db="EMBL/GenBank/DDBJ databases">
        <authorList>
            <person name="Podell S."/>
        </authorList>
    </citation>
    <scope>NUCLEOTIDE SEQUENCE</scope>
    <source>
        <strain evidence="3">Hildebrandi</strain>
    </source>
</reference>
<proteinExistence type="predicted"/>
<keyword evidence="2" id="KW-1133">Transmembrane helix</keyword>
<feature type="compositionally biased region" description="Acidic residues" evidence="1">
    <location>
        <begin position="99"/>
        <end position="110"/>
    </location>
</feature>
<organism evidence="3 4">
    <name type="scientific">Nitzschia inconspicua</name>
    <dbReference type="NCBI Taxonomy" id="303405"/>
    <lineage>
        <taxon>Eukaryota</taxon>
        <taxon>Sar</taxon>
        <taxon>Stramenopiles</taxon>
        <taxon>Ochrophyta</taxon>
        <taxon>Bacillariophyta</taxon>
        <taxon>Bacillariophyceae</taxon>
        <taxon>Bacillariophycidae</taxon>
        <taxon>Bacillariales</taxon>
        <taxon>Bacillariaceae</taxon>
        <taxon>Nitzschia</taxon>
    </lineage>
</organism>
<comment type="caution">
    <text evidence="3">The sequence shown here is derived from an EMBL/GenBank/DDBJ whole genome shotgun (WGS) entry which is preliminary data.</text>
</comment>
<evidence type="ECO:0000256" key="1">
    <source>
        <dbReference type="SAM" id="MobiDB-lite"/>
    </source>
</evidence>
<dbReference type="AlphaFoldDB" id="A0A9K3LWI9"/>
<feature type="compositionally biased region" description="Basic residues" evidence="1">
    <location>
        <begin position="494"/>
        <end position="505"/>
    </location>
</feature>
<keyword evidence="2" id="KW-0812">Transmembrane</keyword>
<feature type="transmembrane region" description="Helical" evidence="2">
    <location>
        <begin position="739"/>
        <end position="762"/>
    </location>
</feature>
<name>A0A9K3LWI9_9STRA</name>
<protein>
    <submittedName>
        <fullName evidence="3">Uncharacterized protein</fullName>
    </submittedName>
</protein>
<reference evidence="3" key="1">
    <citation type="journal article" date="2021" name="Sci. Rep.">
        <title>Diploid genomic architecture of Nitzschia inconspicua, an elite biomass production diatom.</title>
        <authorList>
            <person name="Oliver A."/>
            <person name="Podell S."/>
            <person name="Pinowska A."/>
            <person name="Traller J.C."/>
            <person name="Smith S.R."/>
            <person name="McClure R."/>
            <person name="Beliaev A."/>
            <person name="Bohutskyi P."/>
            <person name="Hill E.A."/>
            <person name="Rabines A."/>
            <person name="Zheng H."/>
            <person name="Allen L.Z."/>
            <person name="Kuo A."/>
            <person name="Grigoriev I.V."/>
            <person name="Allen A.E."/>
            <person name="Hazlebeck D."/>
            <person name="Allen E.E."/>
        </authorList>
    </citation>
    <scope>NUCLEOTIDE SEQUENCE</scope>
    <source>
        <strain evidence="3">Hildebrandi</strain>
    </source>
</reference>
<accession>A0A9K3LWI9</accession>
<feature type="region of interest" description="Disordered" evidence="1">
    <location>
        <begin position="494"/>
        <end position="516"/>
    </location>
</feature>
<evidence type="ECO:0000256" key="2">
    <source>
        <dbReference type="SAM" id="Phobius"/>
    </source>
</evidence>